<dbReference type="AlphaFoldDB" id="A0AAD9R5T3"/>
<feature type="transmembrane region" description="Helical" evidence="10">
    <location>
        <begin position="57"/>
        <end position="82"/>
    </location>
</feature>
<reference evidence="12" key="2">
    <citation type="journal article" date="2023" name="Science">
        <title>Genomic signatures of disease resistance in endangered staghorn corals.</title>
        <authorList>
            <person name="Vollmer S.V."/>
            <person name="Selwyn J.D."/>
            <person name="Despard B.A."/>
            <person name="Roesel C.L."/>
        </authorList>
    </citation>
    <scope>NUCLEOTIDE SEQUENCE</scope>
    <source>
        <strain evidence="12">K2</strain>
    </source>
</reference>
<dbReference type="Pfam" id="PF00001">
    <property type="entry name" value="7tm_1"/>
    <property type="match status" value="2"/>
</dbReference>
<dbReference type="SUPFAM" id="SSF81321">
    <property type="entry name" value="Family A G protein-coupled receptor-like"/>
    <property type="match status" value="1"/>
</dbReference>
<feature type="transmembrane region" description="Helical" evidence="10">
    <location>
        <begin position="138"/>
        <end position="159"/>
    </location>
</feature>
<dbReference type="Proteomes" id="UP001249851">
    <property type="component" value="Unassembled WGS sequence"/>
</dbReference>
<keyword evidence="3 10" id="KW-0812">Transmembrane</keyword>
<evidence type="ECO:0000256" key="1">
    <source>
        <dbReference type="ARBA" id="ARBA00004651"/>
    </source>
</evidence>
<dbReference type="PRINTS" id="PR00237">
    <property type="entry name" value="GPCRRHODOPSN"/>
</dbReference>
<dbReference type="CDD" id="cd14967">
    <property type="entry name" value="7tmA_amine_R-like"/>
    <property type="match status" value="1"/>
</dbReference>
<evidence type="ECO:0000313" key="12">
    <source>
        <dbReference type="EMBL" id="KAK2573658.1"/>
    </source>
</evidence>
<feature type="transmembrane region" description="Helical" evidence="10">
    <location>
        <begin position="94"/>
        <end position="117"/>
    </location>
</feature>
<dbReference type="InterPro" id="IPR001671">
    <property type="entry name" value="Melcrt_ACTH_rcpt"/>
</dbReference>
<evidence type="ECO:0000256" key="8">
    <source>
        <dbReference type="ARBA" id="ARBA00023170"/>
    </source>
</evidence>
<keyword evidence="5" id="KW-0297">G-protein coupled receptor</keyword>
<feature type="transmembrane region" description="Helical" evidence="10">
    <location>
        <begin position="226"/>
        <end position="249"/>
    </location>
</feature>
<sequence>MNESRNSSTLQDPNSQANPSFITVFLVITIILAVFGNTLVCLACVFSKRLQSFTSGFIISLAVTDILVGLISMPIYLSVNLFGKPNMKDSPGIYKAWLCIDIVCGTASIMNLVFISLDRLLAVTYPLRYQTIVRQNRIAIAIAFIWVYSVTIASINPLGWRGYPLLVSLASFFVPLLIMVIAYSRIFLVALTHARSIRRIQATDQLACNRREALNFQRNIKAARTLSIVIGAFVVCWCPFFVVTLLYFYGKTFKIHPDVLATNKWLHYGNSALNPIIYSCLNKNFRAAFKDVFRMMVKRRITADENSTVIHSRAFSMTETNHR</sequence>
<dbReference type="InterPro" id="IPR017452">
    <property type="entry name" value="GPCR_Rhodpsn_7TM"/>
</dbReference>
<evidence type="ECO:0000256" key="9">
    <source>
        <dbReference type="ARBA" id="ARBA00023224"/>
    </source>
</evidence>
<proteinExistence type="predicted"/>
<gene>
    <name evidence="12" type="ORF">P5673_001341</name>
</gene>
<keyword evidence="4 10" id="KW-1133">Transmembrane helix</keyword>
<keyword evidence="8 12" id="KW-0675">Receptor</keyword>
<comment type="subcellular location">
    <subcellularLocation>
        <location evidence="1">Cell membrane</location>
        <topology evidence="1">Multi-pass membrane protein</topology>
    </subcellularLocation>
</comment>
<dbReference type="PRINTS" id="PR00534">
    <property type="entry name" value="MCRFAMILY"/>
</dbReference>
<evidence type="ECO:0000256" key="2">
    <source>
        <dbReference type="ARBA" id="ARBA00022475"/>
    </source>
</evidence>
<dbReference type="GO" id="GO:0004993">
    <property type="term" value="F:G protein-coupled serotonin receptor activity"/>
    <property type="evidence" value="ECO:0007669"/>
    <property type="project" value="UniProtKB-ARBA"/>
</dbReference>
<reference evidence="12" key="1">
    <citation type="journal article" date="2023" name="G3 (Bethesda)">
        <title>Whole genome assembly and annotation of the endangered Caribbean coral Acropora cervicornis.</title>
        <authorList>
            <person name="Selwyn J.D."/>
            <person name="Vollmer S.V."/>
        </authorList>
    </citation>
    <scope>NUCLEOTIDE SEQUENCE</scope>
    <source>
        <strain evidence="12">K2</strain>
    </source>
</reference>
<dbReference type="Gene3D" id="1.20.1070.10">
    <property type="entry name" value="Rhodopsin 7-helix transmembrane proteins"/>
    <property type="match status" value="1"/>
</dbReference>
<keyword evidence="7" id="KW-1015">Disulfide bond</keyword>
<dbReference type="GO" id="GO:0005886">
    <property type="term" value="C:plasma membrane"/>
    <property type="evidence" value="ECO:0007669"/>
    <property type="project" value="UniProtKB-SubCell"/>
</dbReference>
<keyword evidence="6 10" id="KW-0472">Membrane</keyword>
<name>A0AAD9R5T3_ACRCE</name>
<evidence type="ECO:0000256" key="4">
    <source>
        <dbReference type="ARBA" id="ARBA00022989"/>
    </source>
</evidence>
<dbReference type="PROSITE" id="PS50262">
    <property type="entry name" value="G_PROTEIN_RECEP_F1_2"/>
    <property type="match status" value="1"/>
</dbReference>
<feature type="domain" description="G-protein coupled receptors family 1 profile" evidence="11">
    <location>
        <begin position="36"/>
        <end position="278"/>
    </location>
</feature>
<keyword evidence="2" id="KW-1003">Cell membrane</keyword>
<evidence type="ECO:0000256" key="7">
    <source>
        <dbReference type="ARBA" id="ARBA00023157"/>
    </source>
</evidence>
<evidence type="ECO:0000256" key="5">
    <source>
        <dbReference type="ARBA" id="ARBA00023040"/>
    </source>
</evidence>
<dbReference type="PANTHER" id="PTHR24248">
    <property type="entry name" value="ADRENERGIC RECEPTOR-RELATED G-PROTEIN COUPLED RECEPTOR"/>
    <property type="match status" value="1"/>
</dbReference>
<evidence type="ECO:0000256" key="6">
    <source>
        <dbReference type="ARBA" id="ARBA00023136"/>
    </source>
</evidence>
<feature type="transmembrane region" description="Helical" evidence="10">
    <location>
        <begin position="165"/>
        <end position="191"/>
    </location>
</feature>
<dbReference type="GO" id="GO:0043410">
    <property type="term" value="P:positive regulation of MAPK cascade"/>
    <property type="evidence" value="ECO:0007669"/>
    <property type="project" value="TreeGrafter"/>
</dbReference>
<accession>A0AAD9R5T3</accession>
<evidence type="ECO:0000313" key="13">
    <source>
        <dbReference type="Proteomes" id="UP001249851"/>
    </source>
</evidence>
<comment type="caution">
    <text evidence="12">The sequence shown here is derived from an EMBL/GenBank/DDBJ whole genome shotgun (WGS) entry which is preliminary data.</text>
</comment>
<dbReference type="PANTHER" id="PTHR24248:SF199">
    <property type="entry name" value="IP13425P-RELATED"/>
    <property type="match status" value="1"/>
</dbReference>
<dbReference type="EMBL" id="JARQWQ010000002">
    <property type="protein sequence ID" value="KAK2573658.1"/>
    <property type="molecule type" value="Genomic_DNA"/>
</dbReference>
<keyword evidence="13" id="KW-1185">Reference proteome</keyword>
<feature type="transmembrane region" description="Helical" evidence="10">
    <location>
        <begin position="20"/>
        <end position="45"/>
    </location>
</feature>
<dbReference type="GO" id="GO:0071880">
    <property type="term" value="P:adenylate cyclase-activating adrenergic receptor signaling pathway"/>
    <property type="evidence" value="ECO:0007669"/>
    <property type="project" value="TreeGrafter"/>
</dbReference>
<evidence type="ECO:0000259" key="11">
    <source>
        <dbReference type="PROSITE" id="PS50262"/>
    </source>
</evidence>
<evidence type="ECO:0000256" key="3">
    <source>
        <dbReference type="ARBA" id="ARBA00022692"/>
    </source>
</evidence>
<dbReference type="InterPro" id="IPR000276">
    <property type="entry name" value="GPCR_Rhodpsn"/>
</dbReference>
<evidence type="ECO:0000256" key="10">
    <source>
        <dbReference type="SAM" id="Phobius"/>
    </source>
</evidence>
<protein>
    <submittedName>
        <fullName evidence="12">Alpha-1A adrenergic receptor</fullName>
    </submittedName>
</protein>
<organism evidence="12 13">
    <name type="scientific">Acropora cervicornis</name>
    <name type="common">Staghorn coral</name>
    <dbReference type="NCBI Taxonomy" id="6130"/>
    <lineage>
        <taxon>Eukaryota</taxon>
        <taxon>Metazoa</taxon>
        <taxon>Cnidaria</taxon>
        <taxon>Anthozoa</taxon>
        <taxon>Hexacorallia</taxon>
        <taxon>Scleractinia</taxon>
        <taxon>Astrocoeniina</taxon>
        <taxon>Acroporidae</taxon>
        <taxon>Acropora</taxon>
    </lineage>
</organism>
<dbReference type="FunFam" id="1.20.1070.10:FF:000496">
    <property type="entry name" value="Predicted protein"/>
    <property type="match status" value="1"/>
</dbReference>
<dbReference type="GO" id="GO:0004977">
    <property type="term" value="F:melanocortin receptor activity"/>
    <property type="evidence" value="ECO:0007669"/>
    <property type="project" value="InterPro"/>
</dbReference>
<keyword evidence="9" id="KW-0807">Transducer</keyword>
<dbReference type="SMART" id="SM01381">
    <property type="entry name" value="7TM_GPCR_Srsx"/>
    <property type="match status" value="1"/>
</dbReference>